<dbReference type="PANTHER" id="PTHR13696:SF52">
    <property type="entry name" value="PARA FAMILY PROTEIN CT_582"/>
    <property type="match status" value="1"/>
</dbReference>
<dbReference type="AlphaFoldDB" id="A0A7G8TDZ6"/>
<accession>A0A7G8TDZ6</accession>
<dbReference type="EMBL" id="CP060286">
    <property type="protein sequence ID" value="QNK41837.1"/>
    <property type="molecule type" value="Genomic_DNA"/>
</dbReference>
<dbReference type="InterPro" id="IPR025669">
    <property type="entry name" value="AAA_dom"/>
</dbReference>
<dbReference type="CDD" id="cd02042">
    <property type="entry name" value="ParAB_family"/>
    <property type="match status" value="1"/>
</dbReference>
<evidence type="ECO:0000313" key="2">
    <source>
        <dbReference type="EMBL" id="QNK41837.1"/>
    </source>
</evidence>
<name>A0A7G8TDZ6_9FIRM</name>
<organism evidence="2 3">
    <name type="scientific">Caproicibacter fermentans</name>
    <dbReference type="NCBI Taxonomy" id="2576756"/>
    <lineage>
        <taxon>Bacteria</taxon>
        <taxon>Bacillati</taxon>
        <taxon>Bacillota</taxon>
        <taxon>Clostridia</taxon>
        <taxon>Eubacteriales</taxon>
        <taxon>Acutalibacteraceae</taxon>
        <taxon>Caproicibacter</taxon>
    </lineage>
</organism>
<dbReference type="Proteomes" id="UP000515909">
    <property type="component" value="Chromosome"/>
</dbReference>
<protein>
    <submittedName>
        <fullName evidence="2">ParA family protein</fullName>
    </submittedName>
</protein>
<dbReference type="InterPro" id="IPR027417">
    <property type="entry name" value="P-loop_NTPase"/>
</dbReference>
<sequence length="260" mass="28702">MTTISIINLKGGVGKTVSAINIAFVLSSLHGQRVLLIDNDKQANSTKFFSLHSDDDPSMAEILTVKGIDAADVIKHTQYSGLDVLPANMSLLRANKEALIDTTRPQQTRLKRALKSVTGRYDYCLIDNAPDVNISVINALMITDDVLVPVKIDKFAFDGLDVLAEQVEEVKEANERLNFAGCFITMFQRNNINTQGLELLRREAKYPVFQTVIRNTVKVGETTFSGEPLQEYSKNSTAARDYVSLVDEYLGLEKRGGAIG</sequence>
<reference evidence="2 3" key="1">
    <citation type="submission" date="2020-08" db="EMBL/GenBank/DDBJ databases">
        <title>The isolate Caproiciproducens sp. 7D4C2 produces n-caproate at mildly acidic conditions from hexoses: genome and rBOX comparison with related strains and chain-elongating bacteria.</title>
        <authorList>
            <person name="Esquivel-Elizondo S."/>
            <person name="Bagci C."/>
            <person name="Temovska M."/>
            <person name="Jeon B.S."/>
            <person name="Bessarab I."/>
            <person name="Williams R.B.H."/>
            <person name="Huson D.H."/>
            <person name="Angenent L.T."/>
        </authorList>
    </citation>
    <scope>NUCLEOTIDE SEQUENCE [LARGE SCALE GENOMIC DNA]</scope>
    <source>
        <strain evidence="2 3">7D4C2</strain>
    </source>
</reference>
<dbReference type="PANTHER" id="PTHR13696">
    <property type="entry name" value="P-LOOP CONTAINING NUCLEOSIDE TRIPHOSPHATE HYDROLASE"/>
    <property type="match status" value="1"/>
</dbReference>
<dbReference type="Gene3D" id="3.40.50.300">
    <property type="entry name" value="P-loop containing nucleotide triphosphate hydrolases"/>
    <property type="match status" value="1"/>
</dbReference>
<dbReference type="Pfam" id="PF13614">
    <property type="entry name" value="AAA_31"/>
    <property type="match status" value="1"/>
</dbReference>
<evidence type="ECO:0000313" key="3">
    <source>
        <dbReference type="Proteomes" id="UP000515909"/>
    </source>
</evidence>
<gene>
    <name evidence="2" type="ORF">HCR03_06235</name>
</gene>
<dbReference type="SUPFAM" id="SSF52540">
    <property type="entry name" value="P-loop containing nucleoside triphosphate hydrolases"/>
    <property type="match status" value="1"/>
</dbReference>
<evidence type="ECO:0000259" key="1">
    <source>
        <dbReference type="Pfam" id="PF13614"/>
    </source>
</evidence>
<feature type="domain" description="AAA" evidence="1">
    <location>
        <begin position="1"/>
        <end position="177"/>
    </location>
</feature>
<dbReference type="InterPro" id="IPR050678">
    <property type="entry name" value="DNA_Partitioning_ATPase"/>
</dbReference>
<proteinExistence type="predicted"/>
<dbReference type="KEGG" id="cfem:HCR03_06235"/>
<dbReference type="RefSeq" id="WP_187037159.1">
    <property type="nucleotide sequence ID" value="NZ_CP060286.1"/>
</dbReference>